<dbReference type="EMBL" id="LQNU01000059">
    <property type="protein sequence ID" value="KZE79709.1"/>
    <property type="molecule type" value="Genomic_DNA"/>
</dbReference>
<dbReference type="GO" id="GO:0009055">
    <property type="term" value="F:electron transfer activity"/>
    <property type="evidence" value="ECO:0007669"/>
    <property type="project" value="InterPro"/>
</dbReference>
<dbReference type="SUPFAM" id="SSF46626">
    <property type="entry name" value="Cytochrome c"/>
    <property type="match status" value="2"/>
</dbReference>
<dbReference type="InterPro" id="IPR009056">
    <property type="entry name" value="Cyt_c-like_dom"/>
</dbReference>
<comment type="subcellular location">
    <subcellularLocation>
        <location evidence="1">Periplasm</location>
    </subcellularLocation>
</comment>
<keyword evidence="12" id="KW-1185">Reference proteome</keyword>
<keyword evidence="2 8" id="KW-0349">Heme</keyword>
<evidence type="ECO:0000256" key="1">
    <source>
        <dbReference type="ARBA" id="ARBA00004418"/>
    </source>
</evidence>
<dbReference type="GO" id="GO:0042597">
    <property type="term" value="C:periplasmic space"/>
    <property type="evidence" value="ECO:0007669"/>
    <property type="project" value="UniProtKB-SubCell"/>
</dbReference>
<dbReference type="PIRSF" id="PIRSF000294">
    <property type="entry name" value="Cytochrome-c_peroxidase"/>
    <property type="match status" value="1"/>
</dbReference>
<evidence type="ECO:0000256" key="4">
    <source>
        <dbReference type="ARBA" id="ARBA00022729"/>
    </source>
</evidence>
<dbReference type="PANTHER" id="PTHR30600">
    <property type="entry name" value="CYTOCHROME C PEROXIDASE-RELATED"/>
    <property type="match status" value="1"/>
</dbReference>
<dbReference type="PROSITE" id="PS51007">
    <property type="entry name" value="CYTC"/>
    <property type="match status" value="2"/>
</dbReference>
<keyword evidence="5" id="KW-0574">Periplasm</keyword>
<dbReference type="GO" id="GO:0020037">
    <property type="term" value="F:heme binding"/>
    <property type="evidence" value="ECO:0007669"/>
    <property type="project" value="InterPro"/>
</dbReference>
<dbReference type="OrthoDB" id="9805202at2"/>
<name>A0A161S4U4_9FLAO</name>
<evidence type="ECO:0000256" key="7">
    <source>
        <dbReference type="ARBA" id="ARBA00023004"/>
    </source>
</evidence>
<proteinExistence type="predicted"/>
<feature type="binding site" description="covalent" evidence="8">
    <location>
        <position position="225"/>
    </location>
    <ligand>
        <name>heme c</name>
        <dbReference type="ChEBI" id="CHEBI:61717"/>
        <label>2</label>
    </ligand>
</feature>
<sequence>MKKQVVLLTVLLAFVSCKKDQTNNPEGKEEVKSELLIKASAYFQPLSSVENSDLDPDKVALGKYLYFDTRLSKDGNISCNSCHNLNTYGVDNLAFSPGDDGSLGGRNSPTVFHAALHSMQFWDGRAKDVEEQAGGPILNPVEHNIKNEKELEDKLRQVDLYKEKFAVVYKEDKQPITFKNITNAIGAFERTLMPESRFDKFLEGDVKALTAQEQRGLETFISVGCITCHNGVAMGGQMFQKFGVYGDYWQETKSSKVDNGLADLSKKDAEKYMFKVPGLRNIAHTGPYFHDGSVKDLKEAVRIMASLQTNIKLSQEQIDDITVFLGSLSSDIKDEVKKSPFES</sequence>
<evidence type="ECO:0000256" key="9">
    <source>
        <dbReference type="PIRSR" id="PIRSR000294-2"/>
    </source>
</evidence>
<evidence type="ECO:0000313" key="11">
    <source>
        <dbReference type="EMBL" id="KZE79709.1"/>
    </source>
</evidence>
<feature type="binding site" description="axial binding residue" evidence="9">
    <location>
        <position position="304"/>
    </location>
    <ligand>
        <name>heme c</name>
        <dbReference type="ChEBI" id="CHEBI:61717"/>
        <label>2</label>
    </ligand>
    <ligandPart>
        <name>Fe</name>
        <dbReference type="ChEBI" id="CHEBI:18248"/>
    </ligandPart>
</feature>
<dbReference type="InterPro" id="IPR026259">
    <property type="entry name" value="MauG/Cytc_peroxidase"/>
</dbReference>
<dbReference type="InterPro" id="IPR036909">
    <property type="entry name" value="Cyt_c-like_dom_sf"/>
</dbReference>
<evidence type="ECO:0000256" key="6">
    <source>
        <dbReference type="ARBA" id="ARBA00023002"/>
    </source>
</evidence>
<keyword evidence="4" id="KW-0732">Signal</keyword>
<reference evidence="11 12" key="1">
    <citation type="submission" date="2016-01" db="EMBL/GenBank/DDBJ databases">
        <title>Whole genome sequencing of Myroides marinus L41.</title>
        <authorList>
            <person name="Hong K.W."/>
        </authorList>
    </citation>
    <scope>NUCLEOTIDE SEQUENCE [LARGE SCALE GENOMIC DNA]</scope>
    <source>
        <strain evidence="11 12">L41</strain>
    </source>
</reference>
<comment type="PTM">
    <text evidence="8">Binds 2 heme groups per subunit.</text>
</comment>
<evidence type="ECO:0000313" key="12">
    <source>
        <dbReference type="Proteomes" id="UP000076630"/>
    </source>
</evidence>
<evidence type="ECO:0000259" key="10">
    <source>
        <dbReference type="PROSITE" id="PS51007"/>
    </source>
</evidence>
<dbReference type="Proteomes" id="UP000076630">
    <property type="component" value="Unassembled WGS sequence"/>
</dbReference>
<accession>A0A161S4U4</accession>
<evidence type="ECO:0000256" key="8">
    <source>
        <dbReference type="PIRSR" id="PIRSR000294-1"/>
    </source>
</evidence>
<keyword evidence="6" id="KW-0560">Oxidoreductase</keyword>
<feature type="domain" description="Cytochrome c" evidence="10">
    <location>
        <begin position="57"/>
        <end position="162"/>
    </location>
</feature>
<dbReference type="Gene3D" id="1.10.760.10">
    <property type="entry name" value="Cytochrome c-like domain"/>
    <property type="match status" value="2"/>
</dbReference>
<keyword evidence="3 9" id="KW-0479">Metal-binding</keyword>
<keyword evidence="11" id="KW-0575">Peroxidase</keyword>
<feature type="binding site" description="axial binding residue" evidence="9">
    <location>
        <position position="229"/>
    </location>
    <ligand>
        <name>heme c</name>
        <dbReference type="ChEBI" id="CHEBI:61717"/>
        <label>2</label>
    </ligand>
    <ligandPart>
        <name>Fe</name>
        <dbReference type="ChEBI" id="CHEBI:18248"/>
    </ligandPart>
</feature>
<comment type="caution">
    <text evidence="11">The sequence shown here is derived from an EMBL/GenBank/DDBJ whole genome shotgun (WGS) entry which is preliminary data.</text>
</comment>
<dbReference type="Pfam" id="PF03150">
    <property type="entry name" value="CCP_MauG"/>
    <property type="match status" value="1"/>
</dbReference>
<feature type="binding site" description="covalent" evidence="8">
    <location>
        <position position="228"/>
    </location>
    <ligand>
        <name>heme c</name>
        <dbReference type="ChEBI" id="CHEBI:61717"/>
        <label>2</label>
    </ligand>
</feature>
<evidence type="ECO:0000256" key="3">
    <source>
        <dbReference type="ARBA" id="ARBA00022723"/>
    </source>
</evidence>
<dbReference type="RefSeq" id="WP_038986287.1">
    <property type="nucleotide sequence ID" value="NZ_JWJO01000021.1"/>
</dbReference>
<gene>
    <name evidence="11" type="ORF">AV926_11045</name>
</gene>
<feature type="binding site" description="covalent" evidence="8">
    <location>
        <position position="79"/>
    </location>
    <ligand>
        <name>heme c</name>
        <dbReference type="ChEBI" id="CHEBI:61717"/>
        <label>1</label>
    </ligand>
</feature>
<dbReference type="InterPro" id="IPR004852">
    <property type="entry name" value="Di-haem_cyt_c_peroxidsae"/>
</dbReference>
<dbReference type="GO" id="GO:0046872">
    <property type="term" value="F:metal ion binding"/>
    <property type="evidence" value="ECO:0007669"/>
    <property type="project" value="UniProtKB-KW"/>
</dbReference>
<evidence type="ECO:0000256" key="2">
    <source>
        <dbReference type="ARBA" id="ARBA00022617"/>
    </source>
</evidence>
<dbReference type="AlphaFoldDB" id="A0A161S4U4"/>
<dbReference type="PANTHER" id="PTHR30600:SF7">
    <property type="entry name" value="CYTOCHROME C PEROXIDASE-RELATED"/>
    <property type="match status" value="1"/>
</dbReference>
<evidence type="ECO:0000256" key="5">
    <source>
        <dbReference type="ARBA" id="ARBA00022764"/>
    </source>
</evidence>
<dbReference type="InterPro" id="IPR051395">
    <property type="entry name" value="Cytochrome_c_Peroxidase/MauG"/>
</dbReference>
<feature type="domain" description="Cytochrome c" evidence="10">
    <location>
        <begin position="211"/>
        <end position="329"/>
    </location>
</feature>
<comment type="cofactor">
    <cofactor evidence="8">
        <name>heme</name>
        <dbReference type="ChEBI" id="CHEBI:30413"/>
    </cofactor>
    <text evidence="8">Binds 2 heme groups.</text>
</comment>
<keyword evidence="7 9" id="KW-0408">Iron</keyword>
<protein>
    <submittedName>
        <fullName evidence="11">Cytochrome-c peroxidase</fullName>
    </submittedName>
</protein>
<organism evidence="11 12">
    <name type="scientific">Myroides marinus</name>
    <dbReference type="NCBI Taxonomy" id="703342"/>
    <lineage>
        <taxon>Bacteria</taxon>
        <taxon>Pseudomonadati</taxon>
        <taxon>Bacteroidota</taxon>
        <taxon>Flavobacteriia</taxon>
        <taxon>Flavobacteriales</taxon>
        <taxon>Flavobacteriaceae</taxon>
        <taxon>Myroides</taxon>
    </lineage>
</organism>
<feature type="binding site" description="covalent" evidence="8">
    <location>
        <position position="82"/>
    </location>
    <ligand>
        <name>heme c</name>
        <dbReference type="ChEBI" id="CHEBI:61717"/>
        <label>1</label>
    </ligand>
</feature>
<feature type="binding site" description="axial binding residue" evidence="9">
    <location>
        <position position="83"/>
    </location>
    <ligand>
        <name>heme c</name>
        <dbReference type="ChEBI" id="CHEBI:61717"/>
        <label>1</label>
    </ligand>
    <ligandPart>
        <name>Fe</name>
        <dbReference type="ChEBI" id="CHEBI:18248"/>
    </ligandPart>
</feature>
<dbReference type="PROSITE" id="PS51257">
    <property type="entry name" value="PROKAR_LIPOPROTEIN"/>
    <property type="match status" value="1"/>
</dbReference>
<dbReference type="GO" id="GO:0004130">
    <property type="term" value="F:cytochrome-c peroxidase activity"/>
    <property type="evidence" value="ECO:0007669"/>
    <property type="project" value="TreeGrafter"/>
</dbReference>